<proteinExistence type="inferred from homology"/>
<dbReference type="PANTHER" id="PTHR12903">
    <property type="entry name" value="MITOCHONDRIAL RIBOSOMAL PROTEIN L24"/>
    <property type="match status" value="1"/>
</dbReference>
<gene>
    <name evidence="5" type="primary">rplX</name>
    <name evidence="7" type="ORF">US67_C0051G0002</name>
</gene>
<evidence type="ECO:0000256" key="3">
    <source>
        <dbReference type="ARBA" id="ARBA00023274"/>
    </source>
</evidence>
<dbReference type="GO" id="GO:1990904">
    <property type="term" value="C:ribonucleoprotein complex"/>
    <property type="evidence" value="ECO:0007669"/>
    <property type="project" value="UniProtKB-KW"/>
</dbReference>
<evidence type="ECO:0000256" key="5">
    <source>
        <dbReference type="HAMAP-Rule" id="MF_01326"/>
    </source>
</evidence>
<protein>
    <recommendedName>
        <fullName evidence="4 5">Large ribosomal subunit protein uL24</fullName>
    </recommendedName>
</protein>
<evidence type="ECO:0000313" key="8">
    <source>
        <dbReference type="Proteomes" id="UP000034366"/>
    </source>
</evidence>
<comment type="subunit">
    <text evidence="5">Part of the 50S ribosomal subunit.</text>
</comment>
<dbReference type="GO" id="GO:0003735">
    <property type="term" value="F:structural constituent of ribosome"/>
    <property type="evidence" value="ECO:0007669"/>
    <property type="project" value="InterPro"/>
</dbReference>
<dbReference type="InterPro" id="IPR014722">
    <property type="entry name" value="Rib_uL2_dom2"/>
</dbReference>
<dbReference type="InterPro" id="IPR041988">
    <property type="entry name" value="Ribosomal_uL24_KOW"/>
</dbReference>
<dbReference type="InterPro" id="IPR057264">
    <property type="entry name" value="Ribosomal_uL24_C"/>
</dbReference>
<dbReference type="GO" id="GO:0019843">
    <property type="term" value="F:rRNA binding"/>
    <property type="evidence" value="ECO:0007669"/>
    <property type="project" value="UniProtKB-UniRule"/>
</dbReference>
<keyword evidence="5" id="KW-0694">RNA-binding</keyword>
<evidence type="ECO:0000313" key="7">
    <source>
        <dbReference type="EMBL" id="KKQ47510.1"/>
    </source>
</evidence>
<comment type="function">
    <text evidence="5">One of two assembly initiator proteins, it binds directly to the 5'-end of the 23S rRNA, where it nucleates assembly of the 50S subunit.</text>
</comment>
<dbReference type="SMART" id="SM00739">
    <property type="entry name" value="KOW"/>
    <property type="match status" value="1"/>
</dbReference>
<sequence length="105" mass="11533">MLKFKVGDKVKITSGKDKGREGTIEKVFSVAGKAVLPGLNEYKKHIKPSSGKKGGIFTIPRPIVLSKLKLICPSCSKETKVGFRIAGDVKMRFCKKCGKEITHKK</sequence>
<keyword evidence="5" id="KW-0699">rRNA-binding</keyword>
<evidence type="ECO:0000256" key="1">
    <source>
        <dbReference type="ARBA" id="ARBA00010618"/>
    </source>
</evidence>
<dbReference type="InterPro" id="IPR003256">
    <property type="entry name" value="Ribosomal_uL24"/>
</dbReference>
<evidence type="ECO:0000256" key="4">
    <source>
        <dbReference type="ARBA" id="ARBA00035206"/>
    </source>
</evidence>
<dbReference type="Proteomes" id="UP000034366">
    <property type="component" value="Unassembled WGS sequence"/>
</dbReference>
<dbReference type="InterPro" id="IPR005824">
    <property type="entry name" value="KOW"/>
</dbReference>
<comment type="function">
    <text evidence="5">One of the proteins that surrounds the polypeptide exit tunnel on the outside of the subunit.</text>
</comment>
<dbReference type="Pfam" id="PF00467">
    <property type="entry name" value="KOW"/>
    <property type="match status" value="1"/>
</dbReference>
<dbReference type="InterPro" id="IPR008991">
    <property type="entry name" value="Translation_prot_SH3-like_sf"/>
</dbReference>
<dbReference type="GO" id="GO:0006412">
    <property type="term" value="P:translation"/>
    <property type="evidence" value="ECO:0007669"/>
    <property type="project" value="UniProtKB-UniRule"/>
</dbReference>
<dbReference type="AlphaFoldDB" id="A0A0G0I941"/>
<keyword evidence="3 5" id="KW-0687">Ribonucleoprotein</keyword>
<dbReference type="GO" id="GO:0005840">
    <property type="term" value="C:ribosome"/>
    <property type="evidence" value="ECO:0007669"/>
    <property type="project" value="UniProtKB-KW"/>
</dbReference>
<dbReference type="HAMAP" id="MF_01326_B">
    <property type="entry name" value="Ribosomal_uL24_B"/>
    <property type="match status" value="1"/>
</dbReference>
<dbReference type="EMBL" id="LBTW01000051">
    <property type="protein sequence ID" value="KKQ47510.1"/>
    <property type="molecule type" value="Genomic_DNA"/>
</dbReference>
<dbReference type="NCBIfam" id="TIGR01079">
    <property type="entry name" value="rplX_bact"/>
    <property type="match status" value="1"/>
</dbReference>
<reference evidence="7 8" key="1">
    <citation type="journal article" date="2015" name="Nature">
        <title>rRNA introns, odd ribosomes, and small enigmatic genomes across a large radiation of phyla.</title>
        <authorList>
            <person name="Brown C.T."/>
            <person name="Hug L.A."/>
            <person name="Thomas B.C."/>
            <person name="Sharon I."/>
            <person name="Castelle C.J."/>
            <person name="Singh A."/>
            <person name="Wilkins M.J."/>
            <person name="Williams K.H."/>
            <person name="Banfield J.F."/>
        </authorList>
    </citation>
    <scope>NUCLEOTIDE SEQUENCE [LARGE SCALE GENOMIC DNA]</scope>
</reference>
<evidence type="ECO:0000256" key="2">
    <source>
        <dbReference type="ARBA" id="ARBA00022980"/>
    </source>
</evidence>
<accession>A0A0G0I941</accession>
<organism evidence="7 8">
    <name type="scientific">Candidatus Woesebacteria bacterium GW2011_GWD1_38_10</name>
    <dbReference type="NCBI Taxonomy" id="1618592"/>
    <lineage>
        <taxon>Bacteria</taxon>
        <taxon>Candidatus Woeseibacteriota</taxon>
    </lineage>
</organism>
<keyword evidence="2 5" id="KW-0689">Ribosomal protein</keyword>
<dbReference type="Pfam" id="PF17136">
    <property type="entry name" value="ribosomal_L24"/>
    <property type="match status" value="1"/>
</dbReference>
<comment type="similarity">
    <text evidence="1 5">Belongs to the universal ribosomal protein uL24 family.</text>
</comment>
<feature type="domain" description="KOW" evidence="6">
    <location>
        <begin position="3"/>
        <end position="30"/>
    </location>
</feature>
<name>A0A0G0I941_9BACT</name>
<dbReference type="CDD" id="cd06089">
    <property type="entry name" value="KOW_RPL26"/>
    <property type="match status" value="1"/>
</dbReference>
<dbReference type="Gene3D" id="2.30.30.30">
    <property type="match status" value="1"/>
</dbReference>
<dbReference type="SUPFAM" id="SSF50104">
    <property type="entry name" value="Translation proteins SH3-like domain"/>
    <property type="match status" value="1"/>
</dbReference>
<evidence type="ECO:0000259" key="6">
    <source>
        <dbReference type="SMART" id="SM00739"/>
    </source>
</evidence>
<comment type="caution">
    <text evidence="7">The sequence shown here is derived from an EMBL/GenBank/DDBJ whole genome shotgun (WGS) entry which is preliminary data.</text>
</comment>